<protein>
    <recommendedName>
        <fullName evidence="6">Inositolphosphotransferase Aur1/Ipt1 domain-containing protein</fullName>
    </recommendedName>
</protein>
<keyword evidence="2 5" id="KW-0812">Transmembrane</keyword>
<evidence type="ECO:0000256" key="2">
    <source>
        <dbReference type="ARBA" id="ARBA00022692"/>
    </source>
</evidence>
<evidence type="ECO:0000259" key="6">
    <source>
        <dbReference type="Pfam" id="PF14378"/>
    </source>
</evidence>
<feature type="transmembrane region" description="Helical" evidence="5">
    <location>
        <begin position="363"/>
        <end position="383"/>
    </location>
</feature>
<gene>
    <name evidence="7" type="ORF">M437DRAFT_75334</name>
</gene>
<evidence type="ECO:0000256" key="4">
    <source>
        <dbReference type="ARBA" id="ARBA00023136"/>
    </source>
</evidence>
<feature type="domain" description="Inositolphosphotransferase Aur1/Ipt1" evidence="6">
    <location>
        <begin position="181"/>
        <end position="313"/>
    </location>
</feature>
<feature type="transmembrane region" description="Helical" evidence="5">
    <location>
        <begin position="238"/>
        <end position="254"/>
    </location>
</feature>
<dbReference type="GO" id="GO:0016020">
    <property type="term" value="C:membrane"/>
    <property type="evidence" value="ECO:0007669"/>
    <property type="project" value="UniProtKB-SubCell"/>
</dbReference>
<evidence type="ECO:0000256" key="5">
    <source>
        <dbReference type="SAM" id="Phobius"/>
    </source>
</evidence>
<organism evidence="7 8">
    <name type="scientific">Aureobasidium melanogenum (strain CBS 110374)</name>
    <name type="common">Aureobasidium pullulans var. melanogenum</name>
    <dbReference type="NCBI Taxonomy" id="1043003"/>
    <lineage>
        <taxon>Eukaryota</taxon>
        <taxon>Fungi</taxon>
        <taxon>Dikarya</taxon>
        <taxon>Ascomycota</taxon>
        <taxon>Pezizomycotina</taxon>
        <taxon>Dothideomycetes</taxon>
        <taxon>Dothideomycetidae</taxon>
        <taxon>Dothideales</taxon>
        <taxon>Saccotheciaceae</taxon>
        <taxon>Aureobasidium</taxon>
    </lineage>
</organism>
<dbReference type="RefSeq" id="XP_040879827.1">
    <property type="nucleotide sequence ID" value="XM_041026405.1"/>
</dbReference>
<feature type="transmembrane region" description="Helical" evidence="5">
    <location>
        <begin position="123"/>
        <end position="143"/>
    </location>
</feature>
<evidence type="ECO:0000313" key="7">
    <source>
        <dbReference type="EMBL" id="KEQ62804.1"/>
    </source>
</evidence>
<keyword evidence="3 5" id="KW-1133">Transmembrane helix</keyword>
<feature type="transmembrane region" description="Helical" evidence="5">
    <location>
        <begin position="24"/>
        <end position="44"/>
    </location>
</feature>
<keyword evidence="8" id="KW-1185">Reference proteome</keyword>
<dbReference type="AlphaFoldDB" id="A0A074VU71"/>
<evidence type="ECO:0000313" key="8">
    <source>
        <dbReference type="Proteomes" id="UP000030672"/>
    </source>
</evidence>
<feature type="transmembrane region" description="Helical" evidence="5">
    <location>
        <begin position="332"/>
        <end position="357"/>
    </location>
</feature>
<dbReference type="EMBL" id="KL584833">
    <property type="protein sequence ID" value="KEQ62804.1"/>
    <property type="molecule type" value="Genomic_DNA"/>
</dbReference>
<dbReference type="Proteomes" id="UP000030672">
    <property type="component" value="Unassembled WGS sequence"/>
</dbReference>
<accession>A0A074VU71</accession>
<dbReference type="Pfam" id="PF14378">
    <property type="entry name" value="PAP2_3"/>
    <property type="match status" value="1"/>
</dbReference>
<dbReference type="CDD" id="cd03386">
    <property type="entry name" value="PAP2_Aur1_like"/>
    <property type="match status" value="1"/>
</dbReference>
<dbReference type="PANTHER" id="PTHR31310">
    <property type="match status" value="1"/>
</dbReference>
<dbReference type="InterPro" id="IPR026841">
    <property type="entry name" value="Aur1/Ipt1"/>
</dbReference>
<feature type="transmembrane region" description="Helical" evidence="5">
    <location>
        <begin position="207"/>
        <end position="226"/>
    </location>
</feature>
<sequence length="411" mass="47698">MDTTTANLTMTTEPPWSSTPAWKLPGWAEPLMVVAILFSAMIMTRKKRFRVFGRKPRIYKSVLDGEDAARSTDELLVHEERNEIDTQNPMAATKYSPKTRRLLGLTFRTPNTSRFKNNVHSRVLQRFPFLLEMFYWVINYAFYRMTAILSQRIFAGKGIWTVAENHGLAILKFEQHGFLSFLFPYELNVQQWFMQNHQDALSLLNKVYALIHIPGTVGFIAWYYYVAPSHSVFATVRRTMNLTNFMAFTTYIFYPCMPPRLLPKEYGFLDTVRHDDAQSVWMSGKYVNSLAAMPSMHFGYAFCVGCTMIYHSGVFRRKLEHGEMSKGWAWELFYLILGVGYPMLILTAVIATANHYFLDALVATGYVLAAFMSNRVFCVFVPLEDWLFWTIRAERPVPSTGERFKEVDYRL</sequence>
<keyword evidence="4 5" id="KW-0472">Membrane</keyword>
<evidence type="ECO:0000256" key="1">
    <source>
        <dbReference type="ARBA" id="ARBA00004141"/>
    </source>
</evidence>
<dbReference type="STRING" id="1043003.A0A074VU71"/>
<name>A0A074VU71_AURM1</name>
<dbReference type="HOGENOM" id="CLU_035756_2_0_1"/>
<proteinExistence type="predicted"/>
<evidence type="ECO:0000256" key="3">
    <source>
        <dbReference type="ARBA" id="ARBA00022989"/>
    </source>
</evidence>
<comment type="subcellular location">
    <subcellularLocation>
        <location evidence="1">Membrane</location>
        <topology evidence="1">Multi-pass membrane protein</topology>
    </subcellularLocation>
</comment>
<reference evidence="7 8" key="1">
    <citation type="journal article" date="2014" name="BMC Genomics">
        <title>Genome sequencing of four Aureobasidium pullulans varieties: biotechnological potential, stress tolerance, and description of new species.</title>
        <authorList>
            <person name="Gostin Ar C."/>
            <person name="Ohm R.A."/>
            <person name="Kogej T."/>
            <person name="Sonjak S."/>
            <person name="Turk M."/>
            <person name="Zajc J."/>
            <person name="Zalar P."/>
            <person name="Grube M."/>
            <person name="Sun H."/>
            <person name="Han J."/>
            <person name="Sharma A."/>
            <person name="Chiniquy J."/>
            <person name="Ngan C.Y."/>
            <person name="Lipzen A."/>
            <person name="Barry K."/>
            <person name="Grigoriev I.V."/>
            <person name="Gunde-Cimerman N."/>
        </authorList>
    </citation>
    <scope>NUCLEOTIDE SEQUENCE [LARGE SCALE GENOMIC DNA]</scope>
    <source>
        <strain evidence="7 8">CBS 110374</strain>
    </source>
</reference>
<dbReference type="GeneID" id="63919778"/>
<feature type="transmembrane region" description="Helical" evidence="5">
    <location>
        <begin position="291"/>
        <end position="311"/>
    </location>
</feature>
<dbReference type="PANTHER" id="PTHR31310:SF10">
    <property type="entry name" value="INOSITOLPHOSPHOTRANSFERASE AUR1_IPT1 DOMAIN-CONTAINING PROTEIN"/>
    <property type="match status" value="1"/>
</dbReference>
<dbReference type="InterPro" id="IPR052185">
    <property type="entry name" value="IPC_Synthase-Related"/>
</dbReference>